<gene>
    <name evidence="1" type="primary">A06g509140.1_BraROA</name>
    <name evidence="1" type="ORF">IGI04_024781</name>
</gene>
<accession>A0ABQ7M7P2</accession>
<evidence type="ECO:0000313" key="1">
    <source>
        <dbReference type="EMBL" id="KAG5394818.1"/>
    </source>
</evidence>
<proteinExistence type="predicted"/>
<dbReference type="EMBL" id="JADBGQ010000006">
    <property type="protein sequence ID" value="KAG5394818.1"/>
    <property type="molecule type" value="Genomic_DNA"/>
</dbReference>
<protein>
    <submittedName>
        <fullName evidence="1">Uncharacterized protein</fullName>
    </submittedName>
</protein>
<organism evidence="1 2">
    <name type="scientific">Brassica rapa subsp. trilocularis</name>
    <dbReference type="NCBI Taxonomy" id="1813537"/>
    <lineage>
        <taxon>Eukaryota</taxon>
        <taxon>Viridiplantae</taxon>
        <taxon>Streptophyta</taxon>
        <taxon>Embryophyta</taxon>
        <taxon>Tracheophyta</taxon>
        <taxon>Spermatophyta</taxon>
        <taxon>Magnoliopsida</taxon>
        <taxon>eudicotyledons</taxon>
        <taxon>Gunneridae</taxon>
        <taxon>Pentapetalae</taxon>
        <taxon>rosids</taxon>
        <taxon>malvids</taxon>
        <taxon>Brassicales</taxon>
        <taxon>Brassicaceae</taxon>
        <taxon>Brassiceae</taxon>
        <taxon>Brassica</taxon>
    </lineage>
</organism>
<keyword evidence="2" id="KW-1185">Reference proteome</keyword>
<reference evidence="1 2" key="1">
    <citation type="submission" date="2021-03" db="EMBL/GenBank/DDBJ databases">
        <authorList>
            <person name="King G.J."/>
            <person name="Bancroft I."/>
            <person name="Baten A."/>
            <person name="Bloomfield J."/>
            <person name="Borpatragohain P."/>
            <person name="He Z."/>
            <person name="Irish N."/>
            <person name="Irwin J."/>
            <person name="Liu K."/>
            <person name="Mauleon R.P."/>
            <person name="Moore J."/>
            <person name="Morris R."/>
            <person name="Ostergaard L."/>
            <person name="Wang B."/>
            <person name="Wells R."/>
        </authorList>
    </citation>
    <scope>NUCLEOTIDE SEQUENCE [LARGE SCALE GENOMIC DNA]</scope>
    <source>
        <strain evidence="1">R-o-18</strain>
        <tissue evidence="1">Leaf</tissue>
    </source>
</reference>
<comment type="caution">
    <text evidence="1">The sequence shown here is derived from an EMBL/GenBank/DDBJ whole genome shotgun (WGS) entry which is preliminary data.</text>
</comment>
<dbReference type="Proteomes" id="UP000823674">
    <property type="component" value="Chromosome A06"/>
</dbReference>
<name>A0ABQ7M7P2_BRACM</name>
<feature type="non-terminal residue" evidence="1">
    <location>
        <position position="60"/>
    </location>
</feature>
<sequence length="60" mass="6837">MKFLVIGVCIICLCTSYIVLCFCITVVLCNFLGYSVLKCTRPKVDLFNTTPKEYIKVKTH</sequence>
<evidence type="ECO:0000313" key="2">
    <source>
        <dbReference type="Proteomes" id="UP000823674"/>
    </source>
</evidence>